<gene>
    <name evidence="2" type="ORF">Mgra_00008560</name>
</gene>
<organism evidence="2 3">
    <name type="scientific">Meloidogyne graminicola</name>
    <dbReference type="NCBI Taxonomy" id="189291"/>
    <lineage>
        <taxon>Eukaryota</taxon>
        <taxon>Metazoa</taxon>
        <taxon>Ecdysozoa</taxon>
        <taxon>Nematoda</taxon>
        <taxon>Chromadorea</taxon>
        <taxon>Rhabditida</taxon>
        <taxon>Tylenchina</taxon>
        <taxon>Tylenchomorpha</taxon>
        <taxon>Tylenchoidea</taxon>
        <taxon>Meloidogynidae</taxon>
        <taxon>Meloidogyninae</taxon>
        <taxon>Meloidogyne</taxon>
    </lineage>
</organism>
<keyword evidence="3" id="KW-1185">Reference proteome</keyword>
<keyword evidence="1" id="KW-0732">Signal</keyword>
<name>A0A8S9ZFF5_9BILA</name>
<evidence type="ECO:0000313" key="3">
    <source>
        <dbReference type="Proteomes" id="UP000605970"/>
    </source>
</evidence>
<sequence>MRITIVLIGVFVSLDFANAGYKDALSEFKGNVGVVNNDHSLLNVPVPVKTSGAKSNSFMGLNIPSFKSIFVTLLLTTSTMIQQTNGNLLNQPNFVLISNPKDDSHLPPYERRIAPLPDFHCDEIEEKYQCTAKLEELDPKFDYQIAREIEGDKRHLVKVGDVDMNKCDIGTAEGPNEPPKCTQVFLIIELL</sequence>
<comment type="caution">
    <text evidence="2">The sequence shown here is derived from an EMBL/GenBank/DDBJ whole genome shotgun (WGS) entry which is preliminary data.</text>
</comment>
<feature type="chain" id="PRO_5035818578" evidence="1">
    <location>
        <begin position="20"/>
        <end position="191"/>
    </location>
</feature>
<reference evidence="2" key="1">
    <citation type="journal article" date="2020" name="Ecol. Evol.">
        <title>Genome structure and content of the rice root-knot nematode (Meloidogyne graminicola).</title>
        <authorList>
            <person name="Phan N.T."/>
            <person name="Danchin E.G.J."/>
            <person name="Klopp C."/>
            <person name="Perfus-Barbeoch L."/>
            <person name="Kozlowski D.K."/>
            <person name="Koutsovoulos G.D."/>
            <person name="Lopez-Roques C."/>
            <person name="Bouchez O."/>
            <person name="Zahm M."/>
            <person name="Besnard G."/>
            <person name="Bellafiore S."/>
        </authorList>
    </citation>
    <scope>NUCLEOTIDE SEQUENCE</scope>
    <source>
        <strain evidence="2">VN-18</strain>
    </source>
</reference>
<feature type="signal peptide" evidence="1">
    <location>
        <begin position="1"/>
        <end position="19"/>
    </location>
</feature>
<dbReference type="EMBL" id="JABEBT010000115">
    <property type="protein sequence ID" value="KAF7631186.1"/>
    <property type="molecule type" value="Genomic_DNA"/>
</dbReference>
<proteinExistence type="predicted"/>
<protein>
    <submittedName>
        <fullName evidence="2">Uncharacterized protein</fullName>
    </submittedName>
</protein>
<dbReference type="Proteomes" id="UP000605970">
    <property type="component" value="Unassembled WGS sequence"/>
</dbReference>
<evidence type="ECO:0000313" key="2">
    <source>
        <dbReference type="EMBL" id="KAF7631186.1"/>
    </source>
</evidence>
<evidence type="ECO:0000256" key="1">
    <source>
        <dbReference type="SAM" id="SignalP"/>
    </source>
</evidence>
<dbReference type="AlphaFoldDB" id="A0A8S9ZFF5"/>
<accession>A0A8S9ZFF5</accession>